<dbReference type="Proteomes" id="UP001277761">
    <property type="component" value="Unassembled WGS sequence"/>
</dbReference>
<accession>A0ABU4VF55</accession>
<sequence>MDVLVLIDKLDDLVHNAKPVPLTDQVRVDREEIFDILDQMRATIPEEIKQARWIVKERQEMLAEAKREAERIIKEGKEQQVELVSEQEVVKLAEREADDIIDEARAREREIRLGAEDYADEILNTLEVNLMKFIAAVRRGRERLQGKDDADLEPAER</sequence>
<name>A0ABU4VF55_9ACTN</name>
<gene>
    <name evidence="2" type="ORF">SK069_02555</name>
</gene>
<protein>
    <submittedName>
        <fullName evidence="2">ATPase</fullName>
    </submittedName>
</protein>
<feature type="coiled-coil region" evidence="1">
    <location>
        <begin position="48"/>
        <end position="110"/>
    </location>
</feature>
<reference evidence="2 3" key="1">
    <citation type="submission" date="2023-11" db="EMBL/GenBank/DDBJ databases">
        <authorList>
            <person name="Xu M."/>
            <person name="Jiang T."/>
        </authorList>
    </citation>
    <scope>NUCLEOTIDE SEQUENCE [LARGE SCALE GENOMIC DNA]</scope>
    <source>
        <strain evidence="2 3">SD</strain>
    </source>
</reference>
<evidence type="ECO:0000313" key="3">
    <source>
        <dbReference type="Proteomes" id="UP001277761"/>
    </source>
</evidence>
<comment type="caution">
    <text evidence="2">The sequence shown here is derived from an EMBL/GenBank/DDBJ whole genome shotgun (WGS) entry which is preliminary data.</text>
</comment>
<proteinExistence type="predicted"/>
<dbReference type="RefSeq" id="WP_319952609.1">
    <property type="nucleotide sequence ID" value="NZ_JAXAVX010000001.1"/>
</dbReference>
<evidence type="ECO:0000256" key="1">
    <source>
        <dbReference type="SAM" id="Coils"/>
    </source>
</evidence>
<organism evidence="2 3">
    <name type="scientific">Patulibacter brassicae</name>
    <dbReference type="NCBI Taxonomy" id="1705717"/>
    <lineage>
        <taxon>Bacteria</taxon>
        <taxon>Bacillati</taxon>
        <taxon>Actinomycetota</taxon>
        <taxon>Thermoleophilia</taxon>
        <taxon>Solirubrobacterales</taxon>
        <taxon>Patulibacteraceae</taxon>
        <taxon>Patulibacter</taxon>
    </lineage>
</organism>
<evidence type="ECO:0000313" key="2">
    <source>
        <dbReference type="EMBL" id="MDX8150461.1"/>
    </source>
</evidence>
<dbReference type="EMBL" id="JAXAVX010000001">
    <property type="protein sequence ID" value="MDX8150461.1"/>
    <property type="molecule type" value="Genomic_DNA"/>
</dbReference>
<keyword evidence="1" id="KW-0175">Coiled coil</keyword>
<keyword evidence="3" id="KW-1185">Reference proteome</keyword>